<evidence type="ECO:0000256" key="8">
    <source>
        <dbReference type="SAM" id="Phobius"/>
    </source>
</evidence>
<feature type="transmembrane region" description="Helical" evidence="8">
    <location>
        <begin position="155"/>
        <end position="174"/>
    </location>
</feature>
<dbReference type="Pfam" id="PF03591">
    <property type="entry name" value="AzlC"/>
    <property type="match status" value="1"/>
</dbReference>
<feature type="transmembrane region" description="Helical" evidence="8">
    <location>
        <begin position="206"/>
        <end position="224"/>
    </location>
</feature>
<comment type="similarity">
    <text evidence="2">Belongs to the AzlC family.</text>
</comment>
<keyword evidence="10" id="KW-1185">Reference proteome</keyword>
<name>E9S9S1_RUMAL</name>
<evidence type="ECO:0000256" key="2">
    <source>
        <dbReference type="ARBA" id="ARBA00010735"/>
    </source>
</evidence>
<evidence type="ECO:0000313" key="9">
    <source>
        <dbReference type="EMBL" id="EGC03962.1"/>
    </source>
</evidence>
<feature type="transmembrane region" description="Helical" evidence="8">
    <location>
        <begin position="126"/>
        <end position="149"/>
    </location>
</feature>
<dbReference type="eggNOG" id="COG1296">
    <property type="taxonomic scope" value="Bacteria"/>
</dbReference>
<organism evidence="9 10">
    <name type="scientific">Ruminococcus albus 8</name>
    <dbReference type="NCBI Taxonomy" id="246199"/>
    <lineage>
        <taxon>Bacteria</taxon>
        <taxon>Bacillati</taxon>
        <taxon>Bacillota</taxon>
        <taxon>Clostridia</taxon>
        <taxon>Eubacteriales</taxon>
        <taxon>Oscillospiraceae</taxon>
        <taxon>Ruminococcus</taxon>
    </lineage>
</organism>
<evidence type="ECO:0000256" key="6">
    <source>
        <dbReference type="ARBA" id="ARBA00022989"/>
    </source>
</evidence>
<dbReference type="OrthoDB" id="3177005at2"/>
<comment type="caution">
    <text evidence="9">The sequence shown here is derived from an EMBL/GenBank/DDBJ whole genome shotgun (WGS) entry which is preliminary data.</text>
</comment>
<dbReference type="PANTHER" id="PTHR34979">
    <property type="entry name" value="INNER MEMBRANE PROTEIN YGAZ"/>
    <property type="match status" value="1"/>
</dbReference>
<feature type="transmembrane region" description="Helical" evidence="8">
    <location>
        <begin position="59"/>
        <end position="80"/>
    </location>
</feature>
<dbReference type="Proteomes" id="UP000004259">
    <property type="component" value="Unassembled WGS sequence"/>
</dbReference>
<dbReference type="InterPro" id="IPR011606">
    <property type="entry name" value="Brnchd-chn_aa_trnsp_permease"/>
</dbReference>
<reference evidence="9 10" key="1">
    <citation type="submission" date="2011-02" db="EMBL/GenBank/DDBJ databases">
        <authorList>
            <person name="Nelson K.E."/>
            <person name="Sutton G."/>
            <person name="Torralba M."/>
            <person name="Durkin S."/>
            <person name="Harkins D."/>
            <person name="Montgomery R."/>
            <person name="Ziemer C."/>
            <person name="Klaassens E."/>
            <person name="Ocuiv P."/>
            <person name="Morrison M."/>
        </authorList>
    </citation>
    <scope>NUCLEOTIDE SEQUENCE [LARGE SCALE GENOMIC DNA]</scope>
    <source>
        <strain evidence="9 10">8</strain>
    </source>
</reference>
<dbReference type="RefSeq" id="WP_002847731.1">
    <property type="nucleotide sequence ID" value="NZ_ADKM02000049.1"/>
</dbReference>
<dbReference type="EMBL" id="ADKM02000049">
    <property type="protein sequence ID" value="EGC03962.1"/>
    <property type="molecule type" value="Genomic_DNA"/>
</dbReference>
<keyword evidence="3" id="KW-0813">Transport</keyword>
<evidence type="ECO:0000256" key="3">
    <source>
        <dbReference type="ARBA" id="ARBA00022448"/>
    </source>
</evidence>
<dbReference type="GO" id="GO:1903785">
    <property type="term" value="P:L-valine transmembrane transport"/>
    <property type="evidence" value="ECO:0007669"/>
    <property type="project" value="TreeGrafter"/>
</dbReference>
<keyword evidence="5 8" id="KW-0812">Transmembrane</keyword>
<accession>E9S9S1</accession>
<evidence type="ECO:0000256" key="5">
    <source>
        <dbReference type="ARBA" id="ARBA00022692"/>
    </source>
</evidence>
<keyword evidence="4" id="KW-1003">Cell membrane</keyword>
<dbReference type="AlphaFoldDB" id="E9S9S1"/>
<dbReference type="PANTHER" id="PTHR34979:SF1">
    <property type="entry name" value="INNER MEMBRANE PROTEIN YGAZ"/>
    <property type="match status" value="1"/>
</dbReference>
<dbReference type="GO" id="GO:0005886">
    <property type="term" value="C:plasma membrane"/>
    <property type="evidence" value="ECO:0007669"/>
    <property type="project" value="UniProtKB-SubCell"/>
</dbReference>
<comment type="subcellular location">
    <subcellularLocation>
        <location evidence="1">Cell membrane</location>
        <topology evidence="1">Multi-pass membrane protein</topology>
    </subcellularLocation>
</comment>
<evidence type="ECO:0000256" key="7">
    <source>
        <dbReference type="ARBA" id="ARBA00023136"/>
    </source>
</evidence>
<protein>
    <submittedName>
        <fullName evidence="9">Putative azaleucine resistance protein AzlC</fullName>
    </submittedName>
</protein>
<evidence type="ECO:0000313" key="10">
    <source>
        <dbReference type="Proteomes" id="UP000004259"/>
    </source>
</evidence>
<feature type="transmembrane region" description="Helical" evidence="8">
    <location>
        <begin position="12"/>
        <end position="39"/>
    </location>
</feature>
<evidence type="ECO:0000256" key="1">
    <source>
        <dbReference type="ARBA" id="ARBA00004651"/>
    </source>
</evidence>
<sequence>MKKDFIKGMTHGIPIMLGYLSVSFGFGITAVSKGISALWASLISLTNITSAGQAAGVDIIAAGGTLLEMVLVQITINMRYSLMALSLSQRLDKKFTTPHRLAASYGITDEIFAVCAAQPEPLTPAYMYGMIFVAALGWVSGTAIGAMAGQLLPTAVTNAMGLLLYGMFIAIVVPPAKKERGVLAVSLIAVVISLLFKYLFTAVSVGFATVICAIAASLLGAWLFPVKDEGGAEE</sequence>
<proteinExistence type="inferred from homology"/>
<evidence type="ECO:0000256" key="4">
    <source>
        <dbReference type="ARBA" id="ARBA00022475"/>
    </source>
</evidence>
<feature type="transmembrane region" description="Helical" evidence="8">
    <location>
        <begin position="181"/>
        <end position="200"/>
    </location>
</feature>
<gene>
    <name evidence="9" type="ORF">CUS_4961</name>
</gene>
<keyword evidence="7 8" id="KW-0472">Membrane</keyword>
<keyword evidence="6 8" id="KW-1133">Transmembrane helix</keyword>